<dbReference type="AlphaFoldDB" id="A0AAX6ED32"/>
<protein>
    <submittedName>
        <fullName evidence="2">Phosphatidylinositol 4-phosphate 5-kinase 1-like</fullName>
    </submittedName>
</protein>
<feature type="region of interest" description="Disordered" evidence="1">
    <location>
        <begin position="1"/>
        <end position="40"/>
    </location>
</feature>
<gene>
    <name evidence="2" type="ORF">M6B38_195540</name>
</gene>
<reference evidence="2" key="1">
    <citation type="journal article" date="2023" name="GigaByte">
        <title>Genome assembly of the bearded iris, Iris pallida Lam.</title>
        <authorList>
            <person name="Bruccoleri R.E."/>
            <person name="Oakeley E.J."/>
            <person name="Faust A.M.E."/>
            <person name="Altorfer M."/>
            <person name="Dessus-Babus S."/>
            <person name="Burckhardt D."/>
            <person name="Oertli M."/>
            <person name="Naumann U."/>
            <person name="Petersen F."/>
            <person name="Wong J."/>
        </authorList>
    </citation>
    <scope>NUCLEOTIDE SEQUENCE</scope>
    <source>
        <strain evidence="2">GSM-AAB239-AS_SAM_17_03QT</strain>
    </source>
</reference>
<accession>A0AAX6ED32</accession>
<dbReference type="Proteomes" id="UP001140949">
    <property type="component" value="Unassembled WGS sequence"/>
</dbReference>
<comment type="caution">
    <text evidence="2">The sequence shown here is derived from an EMBL/GenBank/DDBJ whole genome shotgun (WGS) entry which is preliminary data.</text>
</comment>
<dbReference type="EMBL" id="JANAVB010037573">
    <property type="protein sequence ID" value="KAJ6801883.1"/>
    <property type="molecule type" value="Genomic_DNA"/>
</dbReference>
<keyword evidence="3" id="KW-1185">Reference proteome</keyword>
<proteinExistence type="predicted"/>
<evidence type="ECO:0000313" key="2">
    <source>
        <dbReference type="EMBL" id="KAJ6801883.1"/>
    </source>
</evidence>
<evidence type="ECO:0000313" key="3">
    <source>
        <dbReference type="Proteomes" id="UP001140949"/>
    </source>
</evidence>
<evidence type="ECO:0000256" key="1">
    <source>
        <dbReference type="SAM" id="MobiDB-lite"/>
    </source>
</evidence>
<organism evidence="2 3">
    <name type="scientific">Iris pallida</name>
    <name type="common">Sweet iris</name>
    <dbReference type="NCBI Taxonomy" id="29817"/>
    <lineage>
        <taxon>Eukaryota</taxon>
        <taxon>Viridiplantae</taxon>
        <taxon>Streptophyta</taxon>
        <taxon>Embryophyta</taxon>
        <taxon>Tracheophyta</taxon>
        <taxon>Spermatophyta</taxon>
        <taxon>Magnoliopsida</taxon>
        <taxon>Liliopsida</taxon>
        <taxon>Asparagales</taxon>
        <taxon>Iridaceae</taxon>
        <taxon>Iridoideae</taxon>
        <taxon>Irideae</taxon>
        <taxon>Iris</taxon>
    </lineage>
</organism>
<sequence length="40" mass="4585">MVARSRYILSGRAHTSPDSFPCHQPLRRQPCHYNQRSGSS</sequence>
<name>A0AAX6ED32_IRIPA</name>
<reference evidence="2" key="2">
    <citation type="submission" date="2023-04" db="EMBL/GenBank/DDBJ databases">
        <authorList>
            <person name="Bruccoleri R.E."/>
            <person name="Oakeley E.J."/>
            <person name="Faust A.-M."/>
            <person name="Dessus-Babus S."/>
            <person name="Altorfer M."/>
            <person name="Burckhardt D."/>
            <person name="Oertli M."/>
            <person name="Naumann U."/>
            <person name="Petersen F."/>
            <person name="Wong J."/>
        </authorList>
    </citation>
    <scope>NUCLEOTIDE SEQUENCE</scope>
    <source>
        <strain evidence="2">GSM-AAB239-AS_SAM_17_03QT</strain>
        <tissue evidence="2">Leaf</tissue>
    </source>
</reference>